<evidence type="ECO:0000313" key="1">
    <source>
        <dbReference type="EMBL" id="ORE02205.1"/>
    </source>
</evidence>
<gene>
    <name evidence="1" type="ORF">BCV72DRAFT_56815</name>
</gene>
<reference evidence="1" key="1">
    <citation type="journal article" date="2016" name="Proc. Natl. Acad. Sci. U.S.A.">
        <title>Lipid metabolic changes in an early divergent fungus govern the establishment of a mutualistic symbiosis with endobacteria.</title>
        <authorList>
            <person name="Lastovetsky O.A."/>
            <person name="Gaspar M.L."/>
            <person name="Mondo S.J."/>
            <person name="LaButti K.M."/>
            <person name="Sandor L."/>
            <person name="Grigoriev I.V."/>
            <person name="Henry S.A."/>
            <person name="Pawlowska T.E."/>
        </authorList>
    </citation>
    <scope>NUCLEOTIDE SEQUENCE [LARGE SCALE GENOMIC DNA]</scope>
    <source>
        <strain evidence="1">ATCC 52814</strain>
    </source>
</reference>
<organism evidence="1">
    <name type="scientific">Rhizopus microsporus var. microsporus</name>
    <dbReference type="NCBI Taxonomy" id="86635"/>
    <lineage>
        <taxon>Eukaryota</taxon>
        <taxon>Fungi</taxon>
        <taxon>Fungi incertae sedis</taxon>
        <taxon>Mucoromycota</taxon>
        <taxon>Mucoromycotina</taxon>
        <taxon>Mucoromycetes</taxon>
        <taxon>Mucorales</taxon>
        <taxon>Mucorineae</taxon>
        <taxon>Rhizopodaceae</taxon>
        <taxon>Rhizopus</taxon>
    </lineage>
</organism>
<dbReference type="OrthoDB" id="434723at2759"/>
<dbReference type="InterPro" id="IPR039491">
    <property type="entry name" value="REX1-B"/>
</dbReference>
<dbReference type="AlphaFoldDB" id="A0A1X0QR19"/>
<dbReference type="Proteomes" id="UP000242414">
    <property type="component" value="Unassembled WGS sequence"/>
</dbReference>
<dbReference type="EMBL" id="KV922065">
    <property type="protein sequence ID" value="ORE02205.1"/>
    <property type="molecule type" value="Genomic_DNA"/>
</dbReference>
<sequence>MRPFLSALKTRKQNELLSKQLQSLLKSQNTRNELYQEFDIAFKDYLNGKCPAEQYHSICRLVTEGFQDVSLEIQTVEKDMSNKVIARMIRDLQETEKQKLHETVQIQILTIQAKETDKDYDETINEHKQRLSQILEKIQEITDELREEMAGVASLVC</sequence>
<proteinExistence type="predicted"/>
<dbReference type="VEuPathDB" id="FungiDB:BCV72DRAFT_56815"/>
<dbReference type="PANTHER" id="PTHR28309">
    <property type="entry name" value="REQUIRED FOR EXCISION 1-B DOMAIN-CONTAINING PROTEIN"/>
    <property type="match status" value="1"/>
</dbReference>
<dbReference type="PANTHER" id="PTHR28309:SF1">
    <property type="entry name" value="REQUIRED FOR EXCISION 1-B DOMAIN-CONTAINING PROTEIN"/>
    <property type="match status" value="1"/>
</dbReference>
<protein>
    <submittedName>
        <fullName evidence="1">Uncharacterized protein</fullName>
    </submittedName>
</protein>
<dbReference type="Pfam" id="PF14966">
    <property type="entry name" value="DNA_repr_REX1B"/>
    <property type="match status" value="1"/>
</dbReference>
<accession>A0A1X0QR19</accession>
<name>A0A1X0QR19_RHIZD</name>